<evidence type="ECO:0000259" key="1">
    <source>
        <dbReference type="PROSITE" id="PS50942"/>
    </source>
</evidence>
<dbReference type="GO" id="GO:0005543">
    <property type="term" value="F:phospholipid binding"/>
    <property type="evidence" value="ECO:0007669"/>
    <property type="project" value="TreeGrafter"/>
</dbReference>
<dbReference type="Pfam" id="PF01417">
    <property type="entry name" value="ENTH"/>
    <property type="match status" value="1"/>
</dbReference>
<dbReference type="InterPro" id="IPR008942">
    <property type="entry name" value="ENTH_VHS"/>
</dbReference>
<name>A0AA88IMD5_ARTSF</name>
<dbReference type="GO" id="GO:0006897">
    <property type="term" value="P:endocytosis"/>
    <property type="evidence" value="ECO:0007669"/>
    <property type="project" value="TreeGrafter"/>
</dbReference>
<proteinExistence type="predicted"/>
<dbReference type="PROSITE" id="PS50942">
    <property type="entry name" value="ENTH"/>
    <property type="match status" value="1"/>
</dbReference>
<dbReference type="AlphaFoldDB" id="A0AA88IMD5"/>
<accession>A0AA88IMD5</accession>
<dbReference type="GO" id="GO:0030276">
    <property type="term" value="F:clathrin binding"/>
    <property type="evidence" value="ECO:0007669"/>
    <property type="project" value="TreeGrafter"/>
</dbReference>
<reference evidence="2" key="1">
    <citation type="submission" date="2023-07" db="EMBL/GenBank/DDBJ databases">
        <title>Chromosome-level genome assembly of Artemia franciscana.</title>
        <authorList>
            <person name="Jo E."/>
        </authorList>
    </citation>
    <scope>NUCLEOTIDE SEQUENCE</scope>
    <source>
        <tissue evidence="2">Whole body</tissue>
    </source>
</reference>
<evidence type="ECO:0000313" key="3">
    <source>
        <dbReference type="Proteomes" id="UP001187531"/>
    </source>
</evidence>
<gene>
    <name evidence="2" type="ORF">QYM36_000782</name>
</gene>
<dbReference type="GO" id="GO:0030125">
    <property type="term" value="C:clathrin vesicle coat"/>
    <property type="evidence" value="ECO:0007669"/>
    <property type="project" value="TreeGrafter"/>
</dbReference>
<dbReference type="SUPFAM" id="SSF48464">
    <property type="entry name" value="ENTH/VHS domain"/>
    <property type="match status" value="1"/>
</dbReference>
<dbReference type="SMART" id="SM00273">
    <property type="entry name" value="ENTH"/>
    <property type="match status" value="1"/>
</dbReference>
<dbReference type="EMBL" id="JAVRJZ010000002">
    <property type="protein sequence ID" value="KAK2726451.1"/>
    <property type="molecule type" value="Genomic_DNA"/>
</dbReference>
<dbReference type="GO" id="GO:0005886">
    <property type="term" value="C:plasma membrane"/>
    <property type="evidence" value="ECO:0007669"/>
    <property type="project" value="TreeGrafter"/>
</dbReference>
<feature type="domain" description="ENTH" evidence="1">
    <location>
        <begin position="13"/>
        <end position="146"/>
    </location>
</feature>
<dbReference type="GO" id="GO:0005768">
    <property type="term" value="C:endosome"/>
    <property type="evidence" value="ECO:0007669"/>
    <property type="project" value="TreeGrafter"/>
</dbReference>
<organism evidence="2 3">
    <name type="scientific">Artemia franciscana</name>
    <name type="common">Brine shrimp</name>
    <name type="synonym">Artemia sanfranciscana</name>
    <dbReference type="NCBI Taxonomy" id="6661"/>
    <lineage>
        <taxon>Eukaryota</taxon>
        <taxon>Metazoa</taxon>
        <taxon>Ecdysozoa</taxon>
        <taxon>Arthropoda</taxon>
        <taxon>Crustacea</taxon>
        <taxon>Branchiopoda</taxon>
        <taxon>Anostraca</taxon>
        <taxon>Artemiidae</taxon>
        <taxon>Artemia</taxon>
    </lineage>
</organism>
<protein>
    <recommendedName>
        <fullName evidence="1">ENTH domain-containing protein</fullName>
    </recommendedName>
</protein>
<dbReference type="PANTHER" id="PTHR12276">
    <property type="entry name" value="EPSIN/ENT-RELATED"/>
    <property type="match status" value="1"/>
</dbReference>
<keyword evidence="3" id="KW-1185">Reference proteome</keyword>
<dbReference type="InterPro" id="IPR013809">
    <property type="entry name" value="ENTH"/>
</dbReference>
<evidence type="ECO:0000313" key="2">
    <source>
        <dbReference type="EMBL" id="KAK2726451.1"/>
    </source>
</evidence>
<comment type="caution">
    <text evidence="2">The sequence shown here is derived from an EMBL/GenBank/DDBJ whole genome shotgun (WGS) entry which is preliminary data.</text>
</comment>
<dbReference type="PANTHER" id="PTHR12276:SF45">
    <property type="entry name" value="CLATHRIN INTERACTOR 1"/>
    <property type="match status" value="1"/>
</dbReference>
<dbReference type="Gene3D" id="1.25.40.90">
    <property type="match status" value="1"/>
</dbReference>
<sequence>MNNFRGIVREIKSFIRTDSFIKRIVLKATSNNSEGPSESQLSVIENNVRYSNDDLQEVMCTIFDRLNDERRENWRHVYKSLRVLEFLINKKIEGVIDECLKGLDRIRELCDISLGRDYLNQEKRIRELAVKICTQLEEFKGHSALFGTRGPFGNQDFESSSQLYPAIRMHANFTNNNDCRAYPPVPFSTPPYPQSIAEVTPTTNLSPHLNTTHNAAPYPVSPTPDRSNYSLGFENVSRAISGSLNGCSPSAPEREQ</sequence>
<dbReference type="Proteomes" id="UP001187531">
    <property type="component" value="Unassembled WGS sequence"/>
</dbReference>